<name>A0A239IHF1_9ACTN</name>
<keyword evidence="2" id="KW-0812">Transmembrane</keyword>
<dbReference type="Pfam" id="PF07332">
    <property type="entry name" value="Phage_holin_3_6"/>
    <property type="match status" value="1"/>
</dbReference>
<evidence type="ECO:0000256" key="2">
    <source>
        <dbReference type="SAM" id="Phobius"/>
    </source>
</evidence>
<feature type="region of interest" description="Disordered" evidence="1">
    <location>
        <begin position="133"/>
        <end position="158"/>
    </location>
</feature>
<dbReference type="AlphaFoldDB" id="A0A239IHF1"/>
<organism evidence="3 4">
    <name type="scientific">Streptosporangium subroseum</name>
    <dbReference type="NCBI Taxonomy" id="106412"/>
    <lineage>
        <taxon>Bacteria</taxon>
        <taxon>Bacillati</taxon>
        <taxon>Actinomycetota</taxon>
        <taxon>Actinomycetes</taxon>
        <taxon>Streptosporangiales</taxon>
        <taxon>Streptosporangiaceae</taxon>
        <taxon>Streptosporangium</taxon>
    </lineage>
</organism>
<protein>
    <submittedName>
        <fullName evidence="3">Putative Holin-X, holin superfamily III</fullName>
    </submittedName>
</protein>
<proteinExistence type="predicted"/>
<evidence type="ECO:0000256" key="1">
    <source>
        <dbReference type="SAM" id="MobiDB-lite"/>
    </source>
</evidence>
<reference evidence="3 4" key="1">
    <citation type="submission" date="2017-06" db="EMBL/GenBank/DDBJ databases">
        <authorList>
            <person name="Kim H.J."/>
            <person name="Triplett B.A."/>
        </authorList>
    </citation>
    <scope>NUCLEOTIDE SEQUENCE [LARGE SCALE GENOMIC DNA]</scope>
    <source>
        <strain evidence="3 4">CGMCC 4.2132</strain>
    </source>
</reference>
<dbReference type="Proteomes" id="UP000198282">
    <property type="component" value="Unassembled WGS sequence"/>
</dbReference>
<feature type="transmembrane region" description="Helical" evidence="2">
    <location>
        <begin position="47"/>
        <end position="75"/>
    </location>
</feature>
<keyword evidence="4" id="KW-1185">Reference proteome</keyword>
<evidence type="ECO:0000313" key="4">
    <source>
        <dbReference type="Proteomes" id="UP000198282"/>
    </source>
</evidence>
<dbReference type="InterPro" id="IPR009937">
    <property type="entry name" value="Phage_holin_3_6"/>
</dbReference>
<dbReference type="EMBL" id="FZOD01000019">
    <property type="protein sequence ID" value="SNS93156.1"/>
    <property type="molecule type" value="Genomic_DNA"/>
</dbReference>
<dbReference type="OrthoDB" id="3828498at2"/>
<gene>
    <name evidence="3" type="ORF">SAMN05216276_1019144</name>
</gene>
<keyword evidence="2" id="KW-1133">Transmembrane helix</keyword>
<keyword evidence="2" id="KW-0472">Membrane</keyword>
<accession>A0A239IHF1</accession>
<evidence type="ECO:0000313" key="3">
    <source>
        <dbReference type="EMBL" id="SNS93156.1"/>
    </source>
</evidence>
<feature type="transmembrane region" description="Helical" evidence="2">
    <location>
        <begin position="81"/>
        <end position="106"/>
    </location>
</feature>
<sequence>MTQIPPTEPQEESLGALVATATDHISTLVRAEIELAKTELRFDAKRVGVAGGLFGAAAFMGHLCLILLSFAIAYALIGLGIWPWAAFLIVTGFYLLVAGILAFIGMRRLKGMTWMKGTLRSLKTIKSGESELAPAAPASAGQIGAHREPVSEPVRPTP</sequence>
<dbReference type="RefSeq" id="WP_089208983.1">
    <property type="nucleotide sequence ID" value="NZ_FZOD01000019.1"/>
</dbReference>